<dbReference type="OrthoDB" id="10580585at2759"/>
<keyword evidence="3" id="KW-1185">Reference proteome</keyword>
<organism evidence="2 3">
    <name type="scientific">Trichonephila inaurata madagascariensis</name>
    <dbReference type="NCBI Taxonomy" id="2747483"/>
    <lineage>
        <taxon>Eukaryota</taxon>
        <taxon>Metazoa</taxon>
        <taxon>Ecdysozoa</taxon>
        <taxon>Arthropoda</taxon>
        <taxon>Chelicerata</taxon>
        <taxon>Arachnida</taxon>
        <taxon>Araneae</taxon>
        <taxon>Araneomorphae</taxon>
        <taxon>Entelegynae</taxon>
        <taxon>Araneoidea</taxon>
        <taxon>Nephilidae</taxon>
        <taxon>Trichonephila</taxon>
        <taxon>Trichonephila inaurata</taxon>
    </lineage>
</organism>
<dbReference type="AlphaFoldDB" id="A0A8X6WNM9"/>
<accession>A0A8X6WNM9</accession>
<reference evidence="2" key="1">
    <citation type="submission" date="2020-08" db="EMBL/GenBank/DDBJ databases">
        <title>Multicomponent nature underlies the extraordinary mechanical properties of spider dragline silk.</title>
        <authorList>
            <person name="Kono N."/>
            <person name="Nakamura H."/>
            <person name="Mori M."/>
            <person name="Yoshida Y."/>
            <person name="Ohtoshi R."/>
            <person name="Malay A.D."/>
            <person name="Moran D.A.P."/>
            <person name="Tomita M."/>
            <person name="Numata K."/>
            <person name="Arakawa K."/>
        </authorList>
    </citation>
    <scope>NUCLEOTIDE SEQUENCE</scope>
</reference>
<proteinExistence type="predicted"/>
<dbReference type="Proteomes" id="UP000886998">
    <property type="component" value="Unassembled WGS sequence"/>
</dbReference>
<evidence type="ECO:0000313" key="3">
    <source>
        <dbReference type="Proteomes" id="UP000886998"/>
    </source>
</evidence>
<evidence type="ECO:0000313" key="2">
    <source>
        <dbReference type="EMBL" id="GFY38527.1"/>
    </source>
</evidence>
<protein>
    <submittedName>
        <fullName evidence="2">Uncharacterized protein</fullName>
    </submittedName>
</protein>
<feature type="region of interest" description="Disordered" evidence="1">
    <location>
        <begin position="97"/>
        <end position="118"/>
    </location>
</feature>
<dbReference type="EMBL" id="BMAV01000903">
    <property type="protein sequence ID" value="GFY38527.1"/>
    <property type="molecule type" value="Genomic_DNA"/>
</dbReference>
<gene>
    <name evidence="2" type="ORF">TNIN_159601</name>
</gene>
<evidence type="ECO:0000256" key="1">
    <source>
        <dbReference type="SAM" id="MobiDB-lite"/>
    </source>
</evidence>
<sequence>MPKDDDFPPLPNPKAPEKPIGYQRLREGVGSRLQEHPAKRGELTFLGPCPVSNCQYGHAASQIELIKSIDEDAAKFKTKLHETRLNTESVNQLILNNENNDDNAKSKKNSHSDGFISPQKVAKKQKILQNYTLGAKAPVNLNNQFQPIAGNAALPTQDDTAVPVARPKIPPSI</sequence>
<feature type="region of interest" description="Disordered" evidence="1">
    <location>
        <begin position="1"/>
        <end position="21"/>
    </location>
</feature>
<comment type="caution">
    <text evidence="2">The sequence shown here is derived from an EMBL/GenBank/DDBJ whole genome shotgun (WGS) entry which is preliminary data.</text>
</comment>
<name>A0A8X6WNM9_9ARAC</name>